<accession>A0A3S4B2F3</accession>
<evidence type="ECO:0000313" key="1">
    <source>
        <dbReference type="EMBL" id="VCU10134.1"/>
    </source>
</evidence>
<gene>
    <name evidence="1" type="ORF">RHODGE_RHODGE_03320</name>
</gene>
<dbReference type="RefSeq" id="WP_129610062.1">
    <property type="nucleotide sequence ID" value="NZ_UWOC01000161.1"/>
</dbReference>
<dbReference type="EMBL" id="UWOC01000161">
    <property type="protein sequence ID" value="VCU10134.1"/>
    <property type="molecule type" value="Genomic_DNA"/>
</dbReference>
<keyword evidence="2" id="KW-1185">Reference proteome</keyword>
<dbReference type="Proteomes" id="UP000289200">
    <property type="component" value="Unassembled WGS sequence"/>
</dbReference>
<dbReference type="AlphaFoldDB" id="A0A3S4B2F3"/>
<reference evidence="2" key="1">
    <citation type="submission" date="2018-10" db="EMBL/GenBank/DDBJ databases">
        <authorList>
            <person name="Peiro R."/>
            <person name="Begona"/>
            <person name="Cbmso G."/>
            <person name="Lopez M."/>
            <person name="Gonzalez S."/>
            <person name="Sacristan E."/>
            <person name="Castillo E."/>
        </authorList>
    </citation>
    <scope>NUCLEOTIDE SEQUENCE [LARGE SCALE GENOMIC DNA]</scope>
</reference>
<sequence>MAKITWLGEPDGPGVTVWNGVEFPAGVPVETSNPYFARKAAGNPFFLVEPDDPHDPPSADGEKLAAVHRGRGSWSIMRGAVEISSSLTKADAEAFNALTGDEKEAFVGGGSA</sequence>
<organism evidence="1 2">
    <name type="scientific">Rhodoplanes serenus</name>
    <dbReference type="NCBI Taxonomy" id="200615"/>
    <lineage>
        <taxon>Bacteria</taxon>
        <taxon>Pseudomonadati</taxon>
        <taxon>Pseudomonadota</taxon>
        <taxon>Alphaproteobacteria</taxon>
        <taxon>Hyphomicrobiales</taxon>
        <taxon>Nitrobacteraceae</taxon>
        <taxon>Rhodoplanes</taxon>
    </lineage>
</organism>
<dbReference type="OrthoDB" id="8370025at2"/>
<protein>
    <submittedName>
        <fullName evidence="1">Uncharacterized protein</fullName>
    </submittedName>
</protein>
<comment type="caution">
    <text evidence="1">The sequence shown here is derived from an EMBL/GenBank/DDBJ whole genome shotgun (WGS) entry which is preliminary data.</text>
</comment>
<name>A0A3S4B2F3_9BRAD</name>
<evidence type="ECO:0000313" key="2">
    <source>
        <dbReference type="Proteomes" id="UP000289200"/>
    </source>
</evidence>
<proteinExistence type="predicted"/>